<keyword evidence="5" id="KW-1185">Reference proteome</keyword>
<dbReference type="InterPro" id="IPR029063">
    <property type="entry name" value="SAM-dependent_MTases_sf"/>
</dbReference>
<dbReference type="GO" id="GO:0032259">
    <property type="term" value="P:methylation"/>
    <property type="evidence" value="ECO:0007669"/>
    <property type="project" value="UniProtKB-KW"/>
</dbReference>
<dbReference type="RefSeq" id="WP_121834669.1">
    <property type="nucleotide sequence ID" value="NZ_CP163513.1"/>
</dbReference>
<feature type="domain" description="Methyltransferase small" evidence="3">
    <location>
        <begin position="29"/>
        <end position="192"/>
    </location>
</feature>
<evidence type="ECO:0000313" key="5">
    <source>
        <dbReference type="Proteomes" id="UP000279194"/>
    </source>
</evidence>
<evidence type="ECO:0000313" key="4">
    <source>
        <dbReference type="EMBL" id="RLY04829.1"/>
    </source>
</evidence>
<dbReference type="AlphaFoldDB" id="A0A3L9DYK6"/>
<keyword evidence="2 4" id="KW-0808">Transferase</keyword>
<dbReference type="SUPFAM" id="SSF53335">
    <property type="entry name" value="S-adenosyl-L-methionine-dependent methyltransferases"/>
    <property type="match status" value="1"/>
</dbReference>
<name>A0A3L9DYK6_9STRE</name>
<gene>
    <name evidence="4" type="ORF">EAF07_02235</name>
</gene>
<dbReference type="EMBL" id="RCVM01000002">
    <property type="protein sequence ID" value="RLY04829.1"/>
    <property type="molecule type" value="Genomic_DNA"/>
</dbReference>
<evidence type="ECO:0000256" key="2">
    <source>
        <dbReference type="ARBA" id="ARBA00022679"/>
    </source>
</evidence>
<reference evidence="4 5" key="1">
    <citation type="submission" date="2018-10" db="EMBL/GenBank/DDBJ databases">
        <title>Streptococcus hillyeri sp. nov., isolated from equine tracheal sample.</title>
        <authorList>
            <person name="Macfadyen A.C."/>
            <person name="Waller A."/>
            <person name="Paterson G.K."/>
        </authorList>
    </citation>
    <scope>NUCLEOTIDE SEQUENCE [LARGE SCALE GENOMIC DNA]</scope>
    <source>
        <strain evidence="4 5">28462</strain>
    </source>
</reference>
<comment type="caution">
    <text evidence="4">The sequence shown here is derived from an EMBL/GenBank/DDBJ whole genome shotgun (WGS) entry which is preliminary data.</text>
</comment>
<dbReference type="CDD" id="cd02440">
    <property type="entry name" value="AdoMet_MTases"/>
    <property type="match status" value="1"/>
</dbReference>
<dbReference type="GO" id="GO:0008757">
    <property type="term" value="F:S-adenosylmethionine-dependent methyltransferase activity"/>
    <property type="evidence" value="ECO:0007669"/>
    <property type="project" value="InterPro"/>
</dbReference>
<keyword evidence="1 4" id="KW-0489">Methyltransferase</keyword>
<proteinExistence type="predicted"/>
<dbReference type="PANTHER" id="PTHR47816">
    <property type="entry name" value="RIBOSOMAL RNA SMALL SUBUNIT METHYLTRANSFERASE C"/>
    <property type="match status" value="1"/>
</dbReference>
<protein>
    <submittedName>
        <fullName evidence="4">Class I SAM-dependent methyltransferase</fullName>
    </submittedName>
</protein>
<sequence length="197" mass="21683">MANMYYTENPDSAHDLHELRVTLLGEAFSFMTDSGVFSKKMIDFGSQVLLNCLAFEKGDRLLDVGCGYGPLGIALSKVQGVSSTMVDINNRALDLAKQNAEKNGVTPTIFQSNLYEKVEGRFEHIISNPPIRAGKAVVHEVLEGAYHHLEDGGDLTIVIQKKQGAPSAKAKMEEVFGNCEIVKKDKGYYILKSVKEK</sequence>
<accession>A0A3L9DYK6</accession>
<dbReference type="InterPro" id="IPR007848">
    <property type="entry name" value="Small_mtfrase_dom"/>
</dbReference>
<evidence type="ECO:0000259" key="3">
    <source>
        <dbReference type="Pfam" id="PF05175"/>
    </source>
</evidence>
<evidence type="ECO:0000256" key="1">
    <source>
        <dbReference type="ARBA" id="ARBA00022603"/>
    </source>
</evidence>
<dbReference type="PANTHER" id="PTHR47816:SF4">
    <property type="entry name" value="RIBOSOMAL RNA SMALL SUBUNIT METHYLTRANSFERASE C"/>
    <property type="match status" value="1"/>
</dbReference>
<organism evidence="4 5">
    <name type="scientific">Streptococcus hillyeri</name>
    <dbReference type="NCBI Taxonomy" id="2282420"/>
    <lineage>
        <taxon>Bacteria</taxon>
        <taxon>Bacillati</taxon>
        <taxon>Bacillota</taxon>
        <taxon>Bacilli</taxon>
        <taxon>Lactobacillales</taxon>
        <taxon>Streptococcaceae</taxon>
        <taxon>Streptococcus</taxon>
    </lineage>
</organism>
<dbReference type="Gene3D" id="3.40.50.150">
    <property type="entry name" value="Vaccinia Virus protein VP39"/>
    <property type="match status" value="1"/>
</dbReference>
<dbReference type="InterPro" id="IPR046977">
    <property type="entry name" value="RsmC/RlmG"/>
</dbReference>
<dbReference type="OrthoDB" id="9764961at2"/>
<dbReference type="Proteomes" id="UP000279194">
    <property type="component" value="Unassembled WGS sequence"/>
</dbReference>
<dbReference type="Pfam" id="PF05175">
    <property type="entry name" value="MTS"/>
    <property type="match status" value="1"/>
</dbReference>